<dbReference type="PANTHER" id="PTHR43283">
    <property type="entry name" value="BETA-LACTAMASE-RELATED"/>
    <property type="match status" value="1"/>
</dbReference>
<dbReference type="Gene3D" id="3.40.710.10">
    <property type="entry name" value="DD-peptidase/beta-lactamase superfamily"/>
    <property type="match status" value="1"/>
</dbReference>
<dbReference type="SUPFAM" id="SSF56601">
    <property type="entry name" value="beta-lactamase/transpeptidase-like"/>
    <property type="match status" value="1"/>
</dbReference>
<reference evidence="1 2" key="1">
    <citation type="submission" date="2020-02" db="EMBL/GenBank/DDBJ databases">
        <title>Genome analysis of Thermosulfuriphilus ammonigenes ST65T, an anaerobic thermophilic chemolithoautotrophic bacterium isolated from a deep-sea hydrothermal vent.</title>
        <authorList>
            <person name="Slobodkina G."/>
            <person name="Allioux M."/>
            <person name="Merkel A."/>
            <person name="Alain K."/>
            <person name="Jebbar M."/>
            <person name="Slobodkin A."/>
        </authorList>
    </citation>
    <scope>NUCLEOTIDE SEQUENCE [LARGE SCALE GENOMIC DNA]</scope>
    <source>
        <strain evidence="1 2">ST65</strain>
    </source>
</reference>
<accession>A0A6G7PV21</accession>
<dbReference type="PANTHER" id="PTHR43283:SF11">
    <property type="entry name" value="BETA-LACTAMASE-RELATED DOMAIN-CONTAINING PROTEIN"/>
    <property type="match status" value="1"/>
</dbReference>
<evidence type="ECO:0000313" key="1">
    <source>
        <dbReference type="EMBL" id="QIJ71371.1"/>
    </source>
</evidence>
<dbReference type="AlphaFoldDB" id="A0A6G7PV21"/>
<dbReference type="InterPro" id="IPR001466">
    <property type="entry name" value="Beta-lactam-related"/>
</dbReference>
<dbReference type="EMBL" id="CP048877">
    <property type="protein sequence ID" value="QIJ71371.1"/>
    <property type="molecule type" value="Genomic_DNA"/>
</dbReference>
<proteinExistence type="predicted"/>
<dbReference type="InterPro" id="IPR050789">
    <property type="entry name" value="Diverse_Enzym_Activities"/>
</dbReference>
<gene>
    <name evidence="1" type="ORF">G4V39_03370</name>
</gene>
<dbReference type="KEGG" id="tav:G4V39_03370"/>
<organism evidence="1 2">
    <name type="scientific">Thermosulfuriphilus ammonigenes</name>
    <dbReference type="NCBI Taxonomy" id="1936021"/>
    <lineage>
        <taxon>Bacteria</taxon>
        <taxon>Pseudomonadati</taxon>
        <taxon>Thermodesulfobacteriota</taxon>
        <taxon>Thermodesulfobacteria</taxon>
        <taxon>Thermodesulfobacteriales</taxon>
        <taxon>Thermodesulfobacteriaceae</taxon>
        <taxon>Thermosulfuriphilus</taxon>
    </lineage>
</organism>
<protein>
    <submittedName>
        <fullName evidence="1">Beta-lactamase family protein</fullName>
    </submittedName>
</protein>
<dbReference type="Proteomes" id="UP000502179">
    <property type="component" value="Chromosome"/>
</dbReference>
<keyword evidence="2" id="KW-1185">Reference proteome</keyword>
<sequence>MSLRLEELLNRGVYEGVFPGCALGIWYRGKMALFYRGRTAWGREFPPVSENTWYDLASLTKPLATTLVAMDLFDKGLFDPLAPIKAFLSAPYPLSEVPVAYLLSHTSGLPSHRPYFARLLTYPPERRRQVFLYWLLNEPLCYPPGLKEMYSDLGFFLLGEILGLISETPFYVSAQRLYLRFGLSHGLTFFPLKRGILQDDIAPTEVCPWRGKLLWGEVHDENTWALGGAAGQAGLFGRLEAVVQLLACLYQIYRGEDGPLKGTTLKFFWHWRRQGTWALGFDRPEVQGLSMAGSLLSRESWGHLGFTGVSFWIDPQRDLIIVFLCNRVHPWRHNQKIKAFRPALHDLVVEELGNIFGGSSKGPFNE</sequence>
<dbReference type="RefSeq" id="WP_166031592.1">
    <property type="nucleotide sequence ID" value="NZ_CP048877.1"/>
</dbReference>
<evidence type="ECO:0000313" key="2">
    <source>
        <dbReference type="Proteomes" id="UP000502179"/>
    </source>
</evidence>
<name>A0A6G7PV21_9BACT</name>
<dbReference type="InterPro" id="IPR012338">
    <property type="entry name" value="Beta-lactam/transpept-like"/>
</dbReference>
<dbReference type="Pfam" id="PF00144">
    <property type="entry name" value="Beta-lactamase"/>
    <property type="match status" value="1"/>
</dbReference>